<evidence type="ECO:0000256" key="1">
    <source>
        <dbReference type="SAM" id="Phobius"/>
    </source>
</evidence>
<gene>
    <name evidence="2" type="ORF">J2736_005923</name>
</gene>
<feature type="transmembrane region" description="Helical" evidence="1">
    <location>
        <begin position="12"/>
        <end position="31"/>
    </location>
</feature>
<comment type="caution">
    <text evidence="2">The sequence shown here is derived from an EMBL/GenBank/DDBJ whole genome shotgun (WGS) entry which is preliminary data.</text>
</comment>
<evidence type="ECO:0000313" key="3">
    <source>
        <dbReference type="Proteomes" id="UP001267290"/>
    </source>
</evidence>
<keyword evidence="1" id="KW-0472">Membrane</keyword>
<keyword evidence="1" id="KW-1133">Transmembrane helix</keyword>
<sequence>MKFRGRHVQMLMILWNVLGGILLILSLYMPIRMLLERNPE</sequence>
<evidence type="ECO:0000313" key="2">
    <source>
        <dbReference type="EMBL" id="MDR6554693.1"/>
    </source>
</evidence>
<keyword evidence="1" id="KW-0812">Transmembrane</keyword>
<proteinExistence type="predicted"/>
<dbReference type="Proteomes" id="UP001267290">
    <property type="component" value="Unassembled WGS sequence"/>
</dbReference>
<name>A0ABU1P4S0_9BACL</name>
<reference evidence="2 3" key="1">
    <citation type="submission" date="2023-07" db="EMBL/GenBank/DDBJ databases">
        <title>Sorghum-associated microbial communities from plants grown in Nebraska, USA.</title>
        <authorList>
            <person name="Schachtman D."/>
        </authorList>
    </citation>
    <scope>NUCLEOTIDE SEQUENCE [LARGE SCALE GENOMIC DNA]</scope>
    <source>
        <strain evidence="2 3">CC258</strain>
    </source>
</reference>
<dbReference type="EMBL" id="JAVDSB010000018">
    <property type="protein sequence ID" value="MDR6554693.1"/>
    <property type="molecule type" value="Genomic_DNA"/>
</dbReference>
<organism evidence="2 3">
    <name type="scientific">Paenibacillus qinlingensis</name>
    <dbReference type="NCBI Taxonomy" id="1837343"/>
    <lineage>
        <taxon>Bacteria</taxon>
        <taxon>Bacillati</taxon>
        <taxon>Bacillota</taxon>
        <taxon>Bacilli</taxon>
        <taxon>Bacillales</taxon>
        <taxon>Paenibacillaceae</taxon>
        <taxon>Paenibacillus</taxon>
    </lineage>
</organism>
<accession>A0ABU1P4S0</accession>
<keyword evidence="3" id="KW-1185">Reference proteome</keyword>
<protein>
    <submittedName>
        <fullName evidence="2">Uncharacterized protein</fullName>
    </submittedName>
</protein>